<feature type="domain" description="C2H2-type" evidence="12">
    <location>
        <begin position="474"/>
        <end position="501"/>
    </location>
</feature>
<proteinExistence type="predicted"/>
<feature type="domain" description="C2H2-type" evidence="12">
    <location>
        <begin position="500"/>
        <end position="527"/>
    </location>
</feature>
<keyword evidence="8" id="KW-0804">Transcription</keyword>
<evidence type="ECO:0000313" key="13">
    <source>
        <dbReference type="EMBL" id="KAG7174943.1"/>
    </source>
</evidence>
<accession>A0A8J5N8T5</accession>
<feature type="domain" description="C2H2-type" evidence="12">
    <location>
        <begin position="529"/>
        <end position="556"/>
    </location>
</feature>
<dbReference type="GO" id="GO:0008276">
    <property type="term" value="F:protein methyltransferase activity"/>
    <property type="evidence" value="ECO:0007669"/>
    <property type="project" value="UniProtKB-ARBA"/>
</dbReference>
<evidence type="ECO:0000259" key="12">
    <source>
        <dbReference type="PROSITE" id="PS50157"/>
    </source>
</evidence>
<dbReference type="SUPFAM" id="SSF57667">
    <property type="entry name" value="beta-beta-alpha zinc fingers"/>
    <property type="match status" value="8"/>
</dbReference>
<organism evidence="13 14">
    <name type="scientific">Homarus americanus</name>
    <name type="common">American lobster</name>
    <dbReference type="NCBI Taxonomy" id="6706"/>
    <lineage>
        <taxon>Eukaryota</taxon>
        <taxon>Metazoa</taxon>
        <taxon>Ecdysozoa</taxon>
        <taxon>Arthropoda</taxon>
        <taxon>Crustacea</taxon>
        <taxon>Multicrustacea</taxon>
        <taxon>Malacostraca</taxon>
        <taxon>Eumalacostraca</taxon>
        <taxon>Eucarida</taxon>
        <taxon>Decapoda</taxon>
        <taxon>Pleocyemata</taxon>
        <taxon>Astacidea</taxon>
        <taxon>Nephropoidea</taxon>
        <taxon>Nephropidae</taxon>
        <taxon>Homarus</taxon>
    </lineage>
</organism>
<feature type="domain" description="C2H2-type" evidence="12">
    <location>
        <begin position="847"/>
        <end position="874"/>
    </location>
</feature>
<dbReference type="InterPro" id="IPR050331">
    <property type="entry name" value="Zinc_finger"/>
</dbReference>
<dbReference type="GO" id="GO:0008170">
    <property type="term" value="F:N-methyltransferase activity"/>
    <property type="evidence" value="ECO:0007669"/>
    <property type="project" value="UniProtKB-ARBA"/>
</dbReference>
<feature type="domain" description="C2H2-type" evidence="12">
    <location>
        <begin position="586"/>
        <end position="613"/>
    </location>
</feature>
<evidence type="ECO:0000313" key="14">
    <source>
        <dbReference type="Proteomes" id="UP000747542"/>
    </source>
</evidence>
<dbReference type="Gene3D" id="3.30.160.60">
    <property type="entry name" value="Classic Zinc Finger"/>
    <property type="match status" value="8"/>
</dbReference>
<dbReference type="InterPro" id="IPR046341">
    <property type="entry name" value="SET_dom_sf"/>
</dbReference>
<dbReference type="PANTHER" id="PTHR16515">
    <property type="entry name" value="PR DOMAIN ZINC FINGER PROTEIN"/>
    <property type="match status" value="1"/>
</dbReference>
<keyword evidence="4 10" id="KW-0863">Zinc-finger</keyword>
<keyword evidence="2" id="KW-0479">Metal-binding</keyword>
<feature type="compositionally biased region" description="Basic and acidic residues" evidence="11">
    <location>
        <begin position="299"/>
        <end position="310"/>
    </location>
</feature>
<dbReference type="GO" id="GO:0008270">
    <property type="term" value="F:zinc ion binding"/>
    <property type="evidence" value="ECO:0007669"/>
    <property type="project" value="UniProtKB-KW"/>
</dbReference>
<dbReference type="AlphaFoldDB" id="A0A8J5N8T5"/>
<feature type="domain" description="C2H2-type" evidence="12">
    <location>
        <begin position="792"/>
        <end position="815"/>
    </location>
</feature>
<dbReference type="SMART" id="SM00355">
    <property type="entry name" value="ZnF_C2H2"/>
    <property type="match status" value="15"/>
</dbReference>
<feature type="region of interest" description="Disordered" evidence="11">
    <location>
        <begin position="272"/>
        <end position="310"/>
    </location>
</feature>
<dbReference type="GO" id="GO:0008757">
    <property type="term" value="F:S-adenosylmethionine-dependent methyltransferase activity"/>
    <property type="evidence" value="ECO:0007669"/>
    <property type="project" value="UniProtKB-ARBA"/>
</dbReference>
<protein>
    <submittedName>
        <fullName evidence="13">Zinc finger protein 26-like 10</fullName>
    </submittedName>
</protein>
<name>A0A8J5N8T5_HOMAM</name>
<dbReference type="GO" id="GO:0005634">
    <property type="term" value="C:nucleus"/>
    <property type="evidence" value="ECO:0007669"/>
    <property type="project" value="UniProtKB-SubCell"/>
</dbReference>
<dbReference type="Gene3D" id="2.170.270.10">
    <property type="entry name" value="SET domain"/>
    <property type="match status" value="1"/>
</dbReference>
<feature type="domain" description="C2H2-type" evidence="12">
    <location>
        <begin position="389"/>
        <end position="412"/>
    </location>
</feature>
<feature type="domain" description="C2H2-type" evidence="12">
    <location>
        <begin position="761"/>
        <end position="789"/>
    </location>
</feature>
<keyword evidence="7" id="KW-0238">DNA-binding</keyword>
<feature type="domain" description="C2H2-type" evidence="12">
    <location>
        <begin position="612"/>
        <end position="630"/>
    </location>
</feature>
<evidence type="ECO:0000256" key="2">
    <source>
        <dbReference type="ARBA" id="ARBA00022723"/>
    </source>
</evidence>
<dbReference type="Pfam" id="PF21549">
    <property type="entry name" value="PRDM2_PR"/>
    <property type="match status" value="1"/>
</dbReference>
<evidence type="ECO:0000256" key="8">
    <source>
        <dbReference type="ARBA" id="ARBA00023163"/>
    </source>
</evidence>
<evidence type="ECO:0000256" key="6">
    <source>
        <dbReference type="ARBA" id="ARBA00023015"/>
    </source>
</evidence>
<dbReference type="Pfam" id="PF00096">
    <property type="entry name" value="zf-C2H2"/>
    <property type="match status" value="5"/>
</dbReference>
<feature type="domain" description="C2H2-type" evidence="12">
    <location>
        <begin position="646"/>
        <end position="669"/>
    </location>
</feature>
<gene>
    <name evidence="13" type="primary">Zfp26-L10</name>
    <name evidence="13" type="ORF">Hamer_G015145</name>
</gene>
<dbReference type="Proteomes" id="UP000747542">
    <property type="component" value="Unassembled WGS sequence"/>
</dbReference>
<comment type="caution">
    <text evidence="13">The sequence shown here is derived from an EMBL/GenBank/DDBJ whole genome shotgun (WGS) entry which is preliminary data.</text>
</comment>
<feature type="domain" description="C2H2-type" evidence="12">
    <location>
        <begin position="819"/>
        <end position="846"/>
    </location>
</feature>
<keyword evidence="3" id="KW-0677">Repeat</keyword>
<dbReference type="PROSITE" id="PS50157">
    <property type="entry name" value="ZINC_FINGER_C2H2_2"/>
    <property type="match status" value="13"/>
</dbReference>
<sequence length="1213" mass="134541">MLAQLDLPNVAKFTRLGPLIAPHVPHLHPDASFPLKICHAGGSHTYLDLSRKWLCNWLSLIPPGSSSYKNLLACQVEDLIYYIAAEEIEAGSELRVWYAPFYQQKVKEELKALGYGQSLGGAAVLTRRVPLRPPQSKVPLGGQLHISTPSLSRIEVGRGQVTFTHNAKGSEPDSLFLEQPAVTESPLVGNKYLPGEAGLGRQIQTPVTSAGYLRDDYIQHKKRVDSLGQDDFGYSAQTNHTSTSQSIVLVSNRNASREPECIVTFTITAASENYDPNSSSGEHYDNGNLQPEECLMGDSSHEDSSPDVDRKDIQFHPVTQKRKSYKIREPKTEVCVADSDVVKQLPPRALGAREPRPWSCKYCGNNFTSLLPFANHLKAHLLWLVGRCHVCQECGSSFSSSLQLHRHQQATHQQGGFQAASQAVSVCRGEGEVLVKHELFSDDEAAVDDPGGKESKEDVRKIPALPTNHVEGPHSCQICSKHFAKAEYLLRHLRKHTGDFTCQYCLKVFARKEGLQKHTCPKGGHQERLKCSLCSRCFLNPNLLEQHYLRHKGNKKCIRCNRTFSNLASLERHMKICPSVEISSFFKCSICGKDMVSERMLERHMASHSRQYQCELCGKPYSNSTNLAQHVPLCRQSRQVASIGHVACEDCGEEFTDASAFRAHYHTHTHPFHCSCCNHRFRTRVGYEVHVCEIEQHCDQCSSVFRSVQALNRHYAVHGPPPHTCVSCRRSFFRKESLDRHVCSFEADIKDVPKQKETSRFTCNVCGAALATKHSLNTHMRSAHGGSAARELHCEICGKQFHRKDLLGEHQAVHAPPSFPCPTCKKLFKTRKSLEVHSLLHLGIKRFACKYCNKKFHQKVNLSRHERSHMPRGAVKCQYCGTHCLSTNDLKAHLLSHTVFQSEVKQQDNQADFDTGKEATHDEGLSTYQNAAETSDGLDQKLDPEFRPHNGVGPQLKITRRTKDGLQTEERTFSGPNSVIEVEQSLGSTSKRVKLTMKGKTGIKNNGQKVSSGFRTGLVHGVAPAIVSDINMQPSVSNSGIHNHSTVFIPPRIPNSCLSSNEQSLNSSYLVPGEPETIPSNSSGLCNSGVFPETSNSLNSGVCNLPSNVMLETAPIASVSDATHSYNLNSDENCHVSMGRNQSDLEQMNNSQNKDLTLGSCPAMVEQVCLYESNSNNVSVTTATTQALDCHVLSNEQIVESVVLMTDPPHTSC</sequence>
<dbReference type="PROSITE" id="PS00028">
    <property type="entry name" value="ZINC_FINGER_C2H2_1"/>
    <property type="match status" value="10"/>
</dbReference>
<reference evidence="13" key="1">
    <citation type="journal article" date="2021" name="Sci. Adv.">
        <title>The American lobster genome reveals insights on longevity, neural, and immune adaptations.</title>
        <authorList>
            <person name="Polinski J.M."/>
            <person name="Zimin A.V."/>
            <person name="Clark K.F."/>
            <person name="Kohn A.B."/>
            <person name="Sadowski N."/>
            <person name="Timp W."/>
            <person name="Ptitsyn A."/>
            <person name="Khanna P."/>
            <person name="Romanova D.Y."/>
            <person name="Williams P."/>
            <person name="Greenwood S.J."/>
            <person name="Moroz L.L."/>
            <person name="Walt D.R."/>
            <person name="Bodnar A.G."/>
        </authorList>
    </citation>
    <scope>NUCLEOTIDE SEQUENCE</scope>
    <source>
        <strain evidence="13">GMGI-L3</strain>
    </source>
</reference>
<feature type="domain" description="C2H2-type" evidence="12">
    <location>
        <begin position="358"/>
        <end position="380"/>
    </location>
</feature>
<keyword evidence="14" id="KW-1185">Reference proteome</keyword>
<keyword evidence="6" id="KW-0805">Transcription regulation</keyword>
<evidence type="ECO:0000256" key="7">
    <source>
        <dbReference type="ARBA" id="ARBA00023125"/>
    </source>
</evidence>
<evidence type="ECO:0000256" key="3">
    <source>
        <dbReference type="ARBA" id="ARBA00022737"/>
    </source>
</evidence>
<feature type="domain" description="C2H2-type" evidence="12">
    <location>
        <begin position="696"/>
        <end position="718"/>
    </location>
</feature>
<feature type="compositionally biased region" description="Polar residues" evidence="11">
    <location>
        <begin position="272"/>
        <end position="281"/>
    </location>
</feature>
<dbReference type="InterPro" id="IPR013087">
    <property type="entry name" value="Znf_C2H2_type"/>
</dbReference>
<dbReference type="EMBL" id="JAHLQT010006356">
    <property type="protein sequence ID" value="KAG7174943.1"/>
    <property type="molecule type" value="Genomic_DNA"/>
</dbReference>
<evidence type="ECO:0000256" key="10">
    <source>
        <dbReference type="PROSITE-ProRule" id="PRU00042"/>
    </source>
</evidence>
<dbReference type="PANTHER" id="PTHR16515:SF2">
    <property type="entry name" value="PR DOMAIN ZINC FINGER PROTEIN 4"/>
    <property type="match status" value="1"/>
</dbReference>
<comment type="subcellular location">
    <subcellularLocation>
        <location evidence="1">Nucleus</location>
    </subcellularLocation>
</comment>
<dbReference type="GO" id="GO:0010468">
    <property type="term" value="P:regulation of gene expression"/>
    <property type="evidence" value="ECO:0007669"/>
    <property type="project" value="TreeGrafter"/>
</dbReference>
<keyword evidence="5" id="KW-0862">Zinc</keyword>
<evidence type="ECO:0000256" key="1">
    <source>
        <dbReference type="ARBA" id="ARBA00004123"/>
    </source>
</evidence>
<keyword evidence="9" id="KW-0539">Nucleus</keyword>
<evidence type="ECO:0000256" key="5">
    <source>
        <dbReference type="ARBA" id="ARBA00022833"/>
    </source>
</evidence>
<evidence type="ECO:0000256" key="9">
    <source>
        <dbReference type="ARBA" id="ARBA00023242"/>
    </source>
</evidence>
<dbReference type="InterPro" id="IPR036236">
    <property type="entry name" value="Znf_C2H2_sf"/>
</dbReference>
<evidence type="ECO:0000256" key="11">
    <source>
        <dbReference type="SAM" id="MobiDB-lite"/>
    </source>
</evidence>
<evidence type="ECO:0000256" key="4">
    <source>
        <dbReference type="ARBA" id="ARBA00022771"/>
    </source>
</evidence>
<dbReference type="InterPro" id="IPR001214">
    <property type="entry name" value="SET_dom"/>
</dbReference>